<sequence>MEAICEVTMLYDSGIRDRLVETFERLSLSVEEVARKSEVPMSTLYNFLSEDRRVKSIKDTHLAAIIKAYPSINANYILTGEGNVFLKELTDEKPVVYIIAPPNVSVKIREE</sequence>
<dbReference type="KEGG" id="senf:GJR95_31115"/>
<reference evidence="1 2" key="1">
    <citation type="submission" date="2019-11" db="EMBL/GenBank/DDBJ databases">
        <title>Spirosoma endbachense sp. nov., isolated from a natural salt meadow.</title>
        <authorList>
            <person name="Rojas J."/>
            <person name="Ambika Manirajan B."/>
            <person name="Ratering S."/>
            <person name="Suarez C."/>
            <person name="Geissler-Plaum R."/>
            <person name="Schnell S."/>
        </authorList>
    </citation>
    <scope>NUCLEOTIDE SEQUENCE [LARGE SCALE GENOMIC DNA]</scope>
    <source>
        <strain evidence="1 2">I-24</strain>
    </source>
</reference>
<protein>
    <recommendedName>
        <fullName evidence="3">XRE family transcriptional regulator</fullName>
    </recommendedName>
</protein>
<evidence type="ECO:0008006" key="3">
    <source>
        <dbReference type="Google" id="ProtNLM"/>
    </source>
</evidence>
<name>A0A6P1W3R3_9BACT</name>
<dbReference type="EMBL" id="CP045997">
    <property type="protein sequence ID" value="QHV99188.1"/>
    <property type="molecule type" value="Genomic_DNA"/>
</dbReference>
<dbReference type="Proteomes" id="UP000464577">
    <property type="component" value="Chromosome"/>
</dbReference>
<proteinExistence type="predicted"/>
<accession>A0A6P1W3R3</accession>
<evidence type="ECO:0000313" key="2">
    <source>
        <dbReference type="Proteomes" id="UP000464577"/>
    </source>
</evidence>
<dbReference type="RefSeq" id="WP_162389593.1">
    <property type="nucleotide sequence ID" value="NZ_CP045997.1"/>
</dbReference>
<organism evidence="1 2">
    <name type="scientific">Spirosoma endbachense</name>
    <dbReference type="NCBI Taxonomy" id="2666025"/>
    <lineage>
        <taxon>Bacteria</taxon>
        <taxon>Pseudomonadati</taxon>
        <taxon>Bacteroidota</taxon>
        <taxon>Cytophagia</taxon>
        <taxon>Cytophagales</taxon>
        <taxon>Cytophagaceae</taxon>
        <taxon>Spirosoma</taxon>
    </lineage>
</organism>
<dbReference type="AlphaFoldDB" id="A0A6P1W3R3"/>
<gene>
    <name evidence="1" type="ORF">GJR95_31115</name>
</gene>
<keyword evidence="2" id="KW-1185">Reference proteome</keyword>
<evidence type="ECO:0000313" key="1">
    <source>
        <dbReference type="EMBL" id="QHV99188.1"/>
    </source>
</evidence>